<keyword evidence="10" id="KW-0028">Amino-acid biosynthesis</keyword>
<gene>
    <name evidence="14" type="ORF">CSW64_00235</name>
</gene>
<dbReference type="FunFam" id="3.20.10.10:FF:000002">
    <property type="entry name" value="D-alanine aminotransferase"/>
    <property type="match status" value="1"/>
</dbReference>
<evidence type="ECO:0000256" key="11">
    <source>
        <dbReference type="ARBA" id="ARBA00048212"/>
    </source>
</evidence>
<reference evidence="14 15" key="1">
    <citation type="submission" date="2017-10" db="EMBL/GenBank/DDBJ databases">
        <title>Genome sequence of Caulobacter mirabilis FWC38.</title>
        <authorList>
            <person name="Fiebig A."/>
            <person name="Crosson S."/>
        </authorList>
    </citation>
    <scope>NUCLEOTIDE SEQUENCE [LARGE SCALE GENOMIC DNA]</scope>
    <source>
        <strain evidence="14 15">FWC 38</strain>
    </source>
</reference>
<dbReference type="Gene3D" id="3.30.470.10">
    <property type="match status" value="1"/>
</dbReference>
<dbReference type="EC" id="2.6.1.42" evidence="7"/>
<organism evidence="14 15">
    <name type="scientific">Caulobacter mirabilis</name>
    <dbReference type="NCBI Taxonomy" id="69666"/>
    <lineage>
        <taxon>Bacteria</taxon>
        <taxon>Pseudomonadati</taxon>
        <taxon>Pseudomonadota</taxon>
        <taxon>Alphaproteobacteria</taxon>
        <taxon>Caulobacterales</taxon>
        <taxon>Caulobacteraceae</taxon>
        <taxon>Caulobacter</taxon>
    </lineage>
</organism>
<comment type="cofactor">
    <cofactor evidence="1">
        <name>pyridoxal 5'-phosphate</name>
        <dbReference type="ChEBI" id="CHEBI:597326"/>
    </cofactor>
</comment>
<dbReference type="SUPFAM" id="SSF56752">
    <property type="entry name" value="D-aminoacid aminotransferase-like PLP-dependent enzymes"/>
    <property type="match status" value="1"/>
</dbReference>
<comment type="catalytic activity">
    <reaction evidence="13">
        <text>L-leucine + 2-oxoglutarate = 4-methyl-2-oxopentanoate + L-glutamate</text>
        <dbReference type="Rhea" id="RHEA:18321"/>
        <dbReference type="ChEBI" id="CHEBI:16810"/>
        <dbReference type="ChEBI" id="CHEBI:17865"/>
        <dbReference type="ChEBI" id="CHEBI:29985"/>
        <dbReference type="ChEBI" id="CHEBI:57427"/>
        <dbReference type="EC" id="2.6.1.42"/>
    </reaction>
</comment>
<dbReference type="OrthoDB" id="9805628at2"/>
<comment type="pathway">
    <text evidence="3">Amino-acid biosynthesis; L-isoleucine biosynthesis; L-isoleucine from 2-oxobutanoate: step 4/4.</text>
</comment>
<dbReference type="GO" id="GO:0008696">
    <property type="term" value="F:4-amino-4-deoxychorismate lyase activity"/>
    <property type="evidence" value="ECO:0007669"/>
    <property type="project" value="TreeGrafter"/>
</dbReference>
<keyword evidence="14" id="KW-0456">Lyase</keyword>
<dbReference type="GO" id="GO:0009082">
    <property type="term" value="P:branched-chain amino acid biosynthetic process"/>
    <property type="evidence" value="ECO:0007669"/>
    <property type="project" value="UniProtKB-KW"/>
</dbReference>
<evidence type="ECO:0000256" key="5">
    <source>
        <dbReference type="ARBA" id="ARBA00005072"/>
    </source>
</evidence>
<evidence type="ECO:0000256" key="7">
    <source>
        <dbReference type="ARBA" id="ARBA00013053"/>
    </source>
</evidence>
<name>A0A2D2ASG1_9CAUL</name>
<dbReference type="Gene3D" id="3.20.10.10">
    <property type="entry name" value="D-amino Acid Aminotransferase, subunit A, domain 2"/>
    <property type="match status" value="1"/>
</dbReference>
<dbReference type="GO" id="GO:0008153">
    <property type="term" value="P:4-aminobenzoate biosynthetic process"/>
    <property type="evidence" value="ECO:0007669"/>
    <property type="project" value="TreeGrafter"/>
</dbReference>
<keyword evidence="10" id="KW-0100">Branched-chain amino acid biosynthesis</keyword>
<keyword evidence="15" id="KW-1185">Reference proteome</keyword>
<evidence type="ECO:0000256" key="3">
    <source>
        <dbReference type="ARBA" id="ARBA00004824"/>
    </source>
</evidence>
<evidence type="ECO:0000256" key="2">
    <source>
        <dbReference type="ARBA" id="ARBA00003109"/>
    </source>
</evidence>
<dbReference type="InterPro" id="IPR050571">
    <property type="entry name" value="Class-IV_PLP-Dep_Aminotrnsfr"/>
</dbReference>
<dbReference type="InterPro" id="IPR001544">
    <property type="entry name" value="Aminotrans_IV"/>
</dbReference>
<dbReference type="Pfam" id="PF01063">
    <property type="entry name" value="Aminotran_4"/>
    <property type="match status" value="1"/>
</dbReference>
<comment type="pathway">
    <text evidence="5">Amino-acid biosynthesis; L-leucine biosynthesis; L-leucine from 3-methyl-2-oxobutanoate: step 4/4.</text>
</comment>
<dbReference type="AlphaFoldDB" id="A0A2D2ASG1"/>
<dbReference type="InterPro" id="IPR043131">
    <property type="entry name" value="BCAT-like_N"/>
</dbReference>
<evidence type="ECO:0000256" key="4">
    <source>
        <dbReference type="ARBA" id="ARBA00004931"/>
    </source>
</evidence>
<evidence type="ECO:0000313" key="15">
    <source>
        <dbReference type="Proteomes" id="UP000228945"/>
    </source>
</evidence>
<protein>
    <recommendedName>
        <fullName evidence="8">Probable branched-chain-amino-acid aminotransferase</fullName>
        <ecNumber evidence="7">2.6.1.42</ecNumber>
    </recommendedName>
</protein>
<dbReference type="GO" id="GO:0004084">
    <property type="term" value="F:branched-chain-amino-acid transaminase activity"/>
    <property type="evidence" value="ECO:0007669"/>
    <property type="project" value="UniProtKB-EC"/>
</dbReference>
<accession>A0A2D2ASG1</accession>
<evidence type="ECO:0000313" key="14">
    <source>
        <dbReference type="EMBL" id="ATQ40944.1"/>
    </source>
</evidence>
<evidence type="ECO:0000256" key="9">
    <source>
        <dbReference type="ARBA" id="ARBA00022898"/>
    </source>
</evidence>
<comment type="catalytic activity">
    <reaction evidence="12">
        <text>L-isoleucine + 2-oxoglutarate = (S)-3-methyl-2-oxopentanoate + L-glutamate</text>
        <dbReference type="Rhea" id="RHEA:24801"/>
        <dbReference type="ChEBI" id="CHEBI:16810"/>
        <dbReference type="ChEBI" id="CHEBI:29985"/>
        <dbReference type="ChEBI" id="CHEBI:35146"/>
        <dbReference type="ChEBI" id="CHEBI:58045"/>
        <dbReference type="EC" id="2.6.1.42"/>
    </reaction>
</comment>
<comment type="similarity">
    <text evidence="6">Belongs to the class-IV pyridoxal-phosphate-dependent aminotransferase family.</text>
</comment>
<evidence type="ECO:0000256" key="10">
    <source>
        <dbReference type="ARBA" id="ARBA00023304"/>
    </source>
</evidence>
<evidence type="ECO:0000256" key="12">
    <source>
        <dbReference type="ARBA" id="ARBA00048798"/>
    </source>
</evidence>
<sequence>MTMPLDDRGLLLGDGLFETILAKNAELMLFDDHVARLRAGCAAMNLPAPDKAAVRELCELAIADAGAKPRMAVRLTLTAGSGGRGLDRPDTVEPHVFATAAPAVRPEEPATLVTSPVRRNEGSPTSWLKTLSYLDNVWARRMAAPDDALMLNNGGEICCATAANIFWVKDGKLYTPSLDCGVLDGVMRRRVMALQPVEEVRAPRAMLEQSDAVFLTSSLIGVRPVASLDGTPLRSHSMVDRFAAALAAVS</sequence>
<evidence type="ECO:0000256" key="13">
    <source>
        <dbReference type="ARBA" id="ARBA00049229"/>
    </source>
</evidence>
<dbReference type="GO" id="GO:0005829">
    <property type="term" value="C:cytosol"/>
    <property type="evidence" value="ECO:0007669"/>
    <property type="project" value="TreeGrafter"/>
</dbReference>
<keyword evidence="9" id="KW-0663">Pyridoxal phosphate</keyword>
<comment type="function">
    <text evidence="2">Acts on leucine, isoleucine and valine.</text>
</comment>
<proteinExistence type="inferred from homology"/>
<dbReference type="Proteomes" id="UP000228945">
    <property type="component" value="Chromosome"/>
</dbReference>
<dbReference type="EMBL" id="CP024201">
    <property type="protein sequence ID" value="ATQ40944.1"/>
    <property type="molecule type" value="Genomic_DNA"/>
</dbReference>
<evidence type="ECO:0000256" key="8">
    <source>
        <dbReference type="ARBA" id="ARBA00014472"/>
    </source>
</evidence>
<evidence type="ECO:0000256" key="6">
    <source>
        <dbReference type="ARBA" id="ARBA00009320"/>
    </source>
</evidence>
<comment type="catalytic activity">
    <reaction evidence="11">
        <text>L-valine + 2-oxoglutarate = 3-methyl-2-oxobutanoate + L-glutamate</text>
        <dbReference type="Rhea" id="RHEA:24813"/>
        <dbReference type="ChEBI" id="CHEBI:11851"/>
        <dbReference type="ChEBI" id="CHEBI:16810"/>
        <dbReference type="ChEBI" id="CHEBI:29985"/>
        <dbReference type="ChEBI" id="CHEBI:57762"/>
        <dbReference type="EC" id="2.6.1.42"/>
    </reaction>
</comment>
<dbReference type="KEGG" id="cmb:CSW64_00235"/>
<dbReference type="InterPro" id="IPR043132">
    <property type="entry name" value="BCAT-like_C"/>
</dbReference>
<comment type="pathway">
    <text evidence="4">Amino-acid biosynthesis; L-valine biosynthesis; L-valine from pyruvate: step 4/4.</text>
</comment>
<evidence type="ECO:0000256" key="1">
    <source>
        <dbReference type="ARBA" id="ARBA00001933"/>
    </source>
</evidence>
<dbReference type="PANTHER" id="PTHR42743:SF2">
    <property type="entry name" value="AMINODEOXYCHORISMATE LYASE"/>
    <property type="match status" value="1"/>
</dbReference>
<dbReference type="PANTHER" id="PTHR42743">
    <property type="entry name" value="AMINO-ACID AMINOTRANSFERASE"/>
    <property type="match status" value="1"/>
</dbReference>
<dbReference type="InterPro" id="IPR036038">
    <property type="entry name" value="Aminotransferase-like"/>
</dbReference>